<keyword evidence="2" id="KW-1185">Reference proteome</keyword>
<protein>
    <submittedName>
        <fullName evidence="1">Uncharacterized protein</fullName>
    </submittedName>
</protein>
<proteinExistence type="predicted"/>
<reference evidence="1 2" key="1">
    <citation type="submission" date="2020-08" db="EMBL/GenBank/DDBJ databases">
        <title>Genomic Encyclopedia of Type Strains, Phase IV (KMG-IV): sequencing the most valuable type-strain genomes for metagenomic binning, comparative biology and taxonomic classification.</title>
        <authorList>
            <person name="Goeker M."/>
        </authorList>
    </citation>
    <scope>NUCLEOTIDE SEQUENCE [LARGE SCALE GENOMIC DNA]</scope>
    <source>
        <strain evidence="1 2">DSM 19163</strain>
    </source>
</reference>
<gene>
    <name evidence="1" type="ORF">HNQ45_000138</name>
</gene>
<accession>A0A9Q2CXN4</accession>
<dbReference type="RefSeq" id="WP_183672713.1">
    <property type="nucleotide sequence ID" value="NZ_CBCRYX010000003.1"/>
</dbReference>
<dbReference type="EMBL" id="JACHHF010000001">
    <property type="protein sequence ID" value="MBB5175280.1"/>
    <property type="molecule type" value="Genomic_DNA"/>
</dbReference>
<sequence length="189" mass="22103">MTTIFNINNFSESKDFVFFTNDLIESNPVVTNMYKMMHQNSTVLMSLNYFNEIDPFIIQNIHFETIKETPNIDGYVTDQCIVKNELDENFLRELSKIIQQKHLIIGPSFSNIPYFLQSKNLEIAIKHNVTAVMYDVRDLDFKNYNELKPLAQLKSFARKRIEIIPVVNSIKKRDELLALIPFKSTCILD</sequence>
<evidence type="ECO:0000313" key="2">
    <source>
        <dbReference type="Proteomes" id="UP000579136"/>
    </source>
</evidence>
<dbReference type="Proteomes" id="UP000579136">
    <property type="component" value="Unassembled WGS sequence"/>
</dbReference>
<organism evidence="1 2">
    <name type="scientific">Nosocomiicoccus ampullae</name>
    <dbReference type="NCBI Taxonomy" id="489910"/>
    <lineage>
        <taxon>Bacteria</taxon>
        <taxon>Bacillati</taxon>
        <taxon>Bacillota</taxon>
        <taxon>Bacilli</taxon>
        <taxon>Bacillales</taxon>
        <taxon>Staphylococcaceae</taxon>
        <taxon>Nosocomiicoccus</taxon>
    </lineage>
</organism>
<comment type="caution">
    <text evidence="1">The sequence shown here is derived from an EMBL/GenBank/DDBJ whole genome shotgun (WGS) entry which is preliminary data.</text>
</comment>
<dbReference type="AlphaFoldDB" id="A0A9Q2CXN4"/>
<name>A0A9Q2CXN4_9STAP</name>
<evidence type="ECO:0000313" key="1">
    <source>
        <dbReference type="EMBL" id="MBB5175280.1"/>
    </source>
</evidence>